<feature type="compositionally biased region" description="Polar residues" evidence="1">
    <location>
        <begin position="64"/>
        <end position="101"/>
    </location>
</feature>
<evidence type="ECO:0000313" key="3">
    <source>
        <dbReference type="Proteomes" id="UP000233551"/>
    </source>
</evidence>
<feature type="region of interest" description="Disordered" evidence="1">
    <location>
        <begin position="39"/>
        <end position="113"/>
    </location>
</feature>
<name>A0A2I0JZK3_PUNGR</name>
<accession>A0A2I0JZK3</accession>
<dbReference type="AlphaFoldDB" id="A0A2I0JZK3"/>
<comment type="caution">
    <text evidence="2">The sequence shown here is derived from an EMBL/GenBank/DDBJ whole genome shotgun (WGS) entry which is preliminary data.</text>
</comment>
<protein>
    <submittedName>
        <fullName evidence="2">Uncharacterized protein</fullName>
    </submittedName>
</protein>
<evidence type="ECO:0000313" key="2">
    <source>
        <dbReference type="EMBL" id="PKI61263.1"/>
    </source>
</evidence>
<dbReference type="EMBL" id="PGOL01001058">
    <property type="protein sequence ID" value="PKI61263.1"/>
    <property type="molecule type" value="Genomic_DNA"/>
</dbReference>
<evidence type="ECO:0000256" key="1">
    <source>
        <dbReference type="SAM" id="MobiDB-lite"/>
    </source>
</evidence>
<reference evidence="2 3" key="1">
    <citation type="submission" date="2017-11" db="EMBL/GenBank/DDBJ databases">
        <title>De-novo sequencing of pomegranate (Punica granatum L.) genome.</title>
        <authorList>
            <person name="Akparov Z."/>
            <person name="Amiraslanov A."/>
            <person name="Hajiyeva S."/>
            <person name="Abbasov M."/>
            <person name="Kaur K."/>
            <person name="Hamwieh A."/>
            <person name="Solovyev V."/>
            <person name="Salamov A."/>
            <person name="Braich B."/>
            <person name="Kosarev P."/>
            <person name="Mahmoud A."/>
            <person name="Hajiyev E."/>
            <person name="Babayeva S."/>
            <person name="Izzatullayeva V."/>
            <person name="Mammadov A."/>
            <person name="Mammadov A."/>
            <person name="Sharifova S."/>
            <person name="Ojaghi J."/>
            <person name="Eynullazada K."/>
            <person name="Bayramov B."/>
            <person name="Abdulazimova A."/>
            <person name="Shahmuradov I."/>
        </authorList>
    </citation>
    <scope>NUCLEOTIDE SEQUENCE [LARGE SCALE GENOMIC DNA]</scope>
    <source>
        <strain evidence="3">cv. AG2017</strain>
        <tissue evidence="2">Leaf</tissue>
    </source>
</reference>
<organism evidence="2 3">
    <name type="scientific">Punica granatum</name>
    <name type="common">Pomegranate</name>
    <dbReference type="NCBI Taxonomy" id="22663"/>
    <lineage>
        <taxon>Eukaryota</taxon>
        <taxon>Viridiplantae</taxon>
        <taxon>Streptophyta</taxon>
        <taxon>Embryophyta</taxon>
        <taxon>Tracheophyta</taxon>
        <taxon>Spermatophyta</taxon>
        <taxon>Magnoliopsida</taxon>
        <taxon>eudicotyledons</taxon>
        <taxon>Gunneridae</taxon>
        <taxon>Pentapetalae</taxon>
        <taxon>rosids</taxon>
        <taxon>malvids</taxon>
        <taxon>Myrtales</taxon>
        <taxon>Lythraceae</taxon>
        <taxon>Punica</taxon>
    </lineage>
</organism>
<dbReference type="Proteomes" id="UP000233551">
    <property type="component" value="Unassembled WGS sequence"/>
</dbReference>
<keyword evidence="3" id="KW-1185">Reference proteome</keyword>
<feature type="compositionally biased region" description="Pro residues" evidence="1">
    <location>
        <begin position="102"/>
        <end position="113"/>
    </location>
</feature>
<gene>
    <name evidence="2" type="ORF">CRG98_018327</name>
</gene>
<sequence>MTRRSWSKSRSTKYNHRSSLPLLFKSLFLYLGFLPMRVNPLPNDPGANPSPHQGPLSHHEPLNTAMTIVPTQPSNQTTLGSGTSRKTPDQSQHPSNGSSPFQPFPPLISTPMA</sequence>
<proteinExistence type="predicted"/>